<dbReference type="RefSeq" id="WP_206724979.1">
    <property type="nucleotide sequence ID" value="NZ_CP071090.1"/>
</dbReference>
<evidence type="ECO:0000256" key="1">
    <source>
        <dbReference type="SAM" id="SignalP"/>
    </source>
</evidence>
<accession>A0ABX7NX83</accession>
<evidence type="ECO:0000313" key="2">
    <source>
        <dbReference type="EMBL" id="QSQ23405.1"/>
    </source>
</evidence>
<dbReference type="EMBL" id="CP071090">
    <property type="protein sequence ID" value="QSQ23405.1"/>
    <property type="molecule type" value="Genomic_DNA"/>
</dbReference>
<gene>
    <name evidence="2" type="ORF">JY651_51480</name>
</gene>
<protein>
    <recommendedName>
        <fullName evidence="4">Outer membrane protein beta-barrel domain-containing protein</fullName>
    </recommendedName>
</protein>
<reference evidence="2 3" key="1">
    <citation type="submission" date="2021-02" db="EMBL/GenBank/DDBJ databases">
        <title>De Novo genome assembly of isolated myxobacteria.</title>
        <authorList>
            <person name="Stevens D.C."/>
        </authorList>
    </citation>
    <scope>NUCLEOTIDE SEQUENCE [LARGE SCALE GENOMIC DNA]</scope>
    <source>
        <strain evidence="3">SCPEA02</strain>
    </source>
</reference>
<organism evidence="2 3">
    <name type="scientific">Pyxidicoccus parkwayensis</name>
    <dbReference type="NCBI Taxonomy" id="2813578"/>
    <lineage>
        <taxon>Bacteria</taxon>
        <taxon>Pseudomonadati</taxon>
        <taxon>Myxococcota</taxon>
        <taxon>Myxococcia</taxon>
        <taxon>Myxococcales</taxon>
        <taxon>Cystobacterineae</taxon>
        <taxon>Myxococcaceae</taxon>
        <taxon>Pyxidicoccus</taxon>
    </lineage>
</organism>
<name>A0ABX7NX83_9BACT</name>
<keyword evidence="1" id="KW-0732">Signal</keyword>
<sequence length="212" mass="22601">MGAVSALTLLGLLLTARVALAAGALPSARLAPSAQVQARVQDPERLAPFGLMLDAGVPEGAGLSVSFRPRREVRLHLGATHNGIRGGARAGLTLLPLRGWVTPALTLELGHAQPADARSLERRMADRTLPPSPSFERVGYTYASALLGFEVQAPGNLTFFIRGGFSVMELYGPGMEKLDEPFRDALAPEEAKPWRLRSTRPTAKLGLLLSFG</sequence>
<proteinExistence type="predicted"/>
<evidence type="ECO:0008006" key="4">
    <source>
        <dbReference type="Google" id="ProtNLM"/>
    </source>
</evidence>
<dbReference type="Proteomes" id="UP000662747">
    <property type="component" value="Chromosome"/>
</dbReference>
<keyword evidence="3" id="KW-1185">Reference proteome</keyword>
<evidence type="ECO:0000313" key="3">
    <source>
        <dbReference type="Proteomes" id="UP000662747"/>
    </source>
</evidence>
<feature type="chain" id="PRO_5047545850" description="Outer membrane protein beta-barrel domain-containing protein" evidence="1">
    <location>
        <begin position="22"/>
        <end position="212"/>
    </location>
</feature>
<feature type="signal peptide" evidence="1">
    <location>
        <begin position="1"/>
        <end position="21"/>
    </location>
</feature>